<keyword evidence="4 7" id="KW-0812">Transmembrane</keyword>
<proteinExistence type="inferred from homology"/>
<dbReference type="PANTHER" id="PTHR31595:SF60">
    <property type="entry name" value="BIOSYNTHESIS PROTEIN (TRI7), PUTATIVE (AFU_ORTHOLOGUE AFUA_8G05970)-RELATED"/>
    <property type="match status" value="1"/>
</dbReference>
<dbReference type="EMBL" id="LFZN01000157">
    <property type="protein sequence ID" value="KXS96969.1"/>
    <property type="molecule type" value="Genomic_DNA"/>
</dbReference>
<accession>A0A139H3M7</accession>
<keyword evidence="5 7" id="KW-1133">Transmembrane helix</keyword>
<feature type="transmembrane region" description="Helical" evidence="7">
    <location>
        <begin position="49"/>
        <end position="68"/>
    </location>
</feature>
<evidence type="ECO:0000259" key="8">
    <source>
        <dbReference type="Pfam" id="PF13813"/>
    </source>
</evidence>
<dbReference type="Proteomes" id="UP000070133">
    <property type="component" value="Unassembled WGS sequence"/>
</dbReference>
<feature type="transmembrane region" description="Helical" evidence="7">
    <location>
        <begin position="74"/>
        <end position="96"/>
    </location>
</feature>
<reference evidence="9 10" key="1">
    <citation type="submission" date="2015-07" db="EMBL/GenBank/DDBJ databases">
        <title>Comparative genomics of the Sigatoka disease complex on banana suggests a link between parallel evolutionary changes in Pseudocercospora fijiensis and Pseudocercospora eumusae and increased virulence on the banana host.</title>
        <authorList>
            <person name="Chang T.-C."/>
            <person name="Salvucci A."/>
            <person name="Crous P.W."/>
            <person name="Stergiopoulos I."/>
        </authorList>
    </citation>
    <scope>NUCLEOTIDE SEQUENCE [LARGE SCALE GENOMIC DNA]</scope>
    <source>
        <strain evidence="9 10">CBS 114824</strain>
    </source>
</reference>
<evidence type="ECO:0000256" key="6">
    <source>
        <dbReference type="ARBA" id="ARBA00023136"/>
    </source>
</evidence>
<protein>
    <recommendedName>
        <fullName evidence="8">Wax synthase domain-containing protein</fullName>
    </recommendedName>
</protein>
<name>A0A139H3M7_9PEZI</name>
<dbReference type="AlphaFoldDB" id="A0A139H3M7"/>
<keyword evidence="6 7" id="KW-0472">Membrane</keyword>
<comment type="similarity">
    <text evidence="2">Belongs to the wax synthase family.</text>
</comment>
<evidence type="ECO:0000313" key="10">
    <source>
        <dbReference type="Proteomes" id="UP000070133"/>
    </source>
</evidence>
<evidence type="ECO:0000256" key="3">
    <source>
        <dbReference type="ARBA" id="ARBA00022679"/>
    </source>
</evidence>
<sequence length="429" mass="49102">MRHLITSWLSPYLPDYDTRPQQPRWHLPLMIAICLGSCTAKLDGIVRVVFIFPIVFFLAFTRIVYTTGSISDDYFVCVITLLTFLSFTDHMVIGLLQGRQARLLNSPKGPRSGPSTTIKTFKNSGIKGVALEDCVSYKERFYWACSLLSSWRGVGWNWQVAKIPSNPDIGLTNRQAAYRHLKRVVKLWIRRSIEIYLINFSATLRTRNTEDGGSSLAYALLIETIFVWSCQMRIHDSSKILYSSAAAATTFLGICSPSEWPPLFGKVGNAWSVRRTWGQVWHQTFRRTFEVYSGLLVSFLGLKKGTFASRYTKLYASFFISFVIHAWYSFCAGPDEMGSFRFFISQAVIIMIEDGVRFVWRETGGRNHESPVTRFEKVVGYVWTFVWFTYISHEVHQIFFEKGLIHPETGLEHGLTDLARAHALLLLQS</sequence>
<comment type="caution">
    <text evidence="9">The sequence shown here is derived from an EMBL/GenBank/DDBJ whole genome shotgun (WGS) entry which is preliminary data.</text>
</comment>
<evidence type="ECO:0000256" key="4">
    <source>
        <dbReference type="ARBA" id="ARBA00022692"/>
    </source>
</evidence>
<evidence type="ECO:0000313" key="9">
    <source>
        <dbReference type="EMBL" id="KXS96969.1"/>
    </source>
</evidence>
<evidence type="ECO:0000256" key="7">
    <source>
        <dbReference type="SAM" id="Phobius"/>
    </source>
</evidence>
<dbReference type="PANTHER" id="PTHR31595">
    <property type="entry name" value="LONG-CHAIN-ALCOHOL O-FATTY-ACYLTRANSFERASE 3-RELATED"/>
    <property type="match status" value="1"/>
</dbReference>
<dbReference type="OrthoDB" id="1077582at2759"/>
<dbReference type="GO" id="GO:0016020">
    <property type="term" value="C:membrane"/>
    <property type="evidence" value="ECO:0007669"/>
    <property type="project" value="UniProtKB-SubCell"/>
</dbReference>
<dbReference type="GO" id="GO:0006629">
    <property type="term" value="P:lipid metabolic process"/>
    <property type="evidence" value="ECO:0007669"/>
    <property type="project" value="InterPro"/>
</dbReference>
<organism evidence="9 10">
    <name type="scientific">Pseudocercospora eumusae</name>
    <dbReference type="NCBI Taxonomy" id="321146"/>
    <lineage>
        <taxon>Eukaryota</taxon>
        <taxon>Fungi</taxon>
        <taxon>Dikarya</taxon>
        <taxon>Ascomycota</taxon>
        <taxon>Pezizomycotina</taxon>
        <taxon>Dothideomycetes</taxon>
        <taxon>Dothideomycetidae</taxon>
        <taxon>Mycosphaerellales</taxon>
        <taxon>Mycosphaerellaceae</taxon>
        <taxon>Pseudocercospora</taxon>
    </lineage>
</organism>
<gene>
    <name evidence="9" type="ORF">AC578_5534</name>
</gene>
<comment type="subcellular location">
    <subcellularLocation>
        <location evidence="1">Membrane</location>
        <topology evidence="1">Multi-pass membrane protein</topology>
    </subcellularLocation>
</comment>
<evidence type="ECO:0000256" key="1">
    <source>
        <dbReference type="ARBA" id="ARBA00004141"/>
    </source>
</evidence>
<keyword evidence="10" id="KW-1185">Reference proteome</keyword>
<feature type="transmembrane region" description="Helical" evidence="7">
    <location>
        <begin position="312"/>
        <end position="330"/>
    </location>
</feature>
<evidence type="ECO:0000256" key="5">
    <source>
        <dbReference type="ARBA" id="ARBA00022989"/>
    </source>
</evidence>
<keyword evidence="3" id="KW-0808">Transferase</keyword>
<dbReference type="InterPro" id="IPR044851">
    <property type="entry name" value="Wax_synthase"/>
</dbReference>
<dbReference type="Pfam" id="PF13813">
    <property type="entry name" value="MBOAT_2"/>
    <property type="match status" value="1"/>
</dbReference>
<dbReference type="GO" id="GO:0008374">
    <property type="term" value="F:O-acyltransferase activity"/>
    <property type="evidence" value="ECO:0007669"/>
    <property type="project" value="InterPro"/>
</dbReference>
<evidence type="ECO:0000256" key="2">
    <source>
        <dbReference type="ARBA" id="ARBA00007282"/>
    </source>
</evidence>
<feature type="domain" description="Wax synthase" evidence="8">
    <location>
        <begin position="260"/>
        <end position="344"/>
    </location>
</feature>
<dbReference type="InterPro" id="IPR032805">
    <property type="entry name" value="Wax_synthase_dom"/>
</dbReference>